<gene>
    <name evidence="1" type="primary">spry22</name>
    <name evidence="1" type="ORF">DAT39_001814</name>
</gene>
<reference evidence="1" key="1">
    <citation type="submission" date="2020-07" db="EMBL/GenBank/DDBJ databases">
        <title>Clarias magur genome sequencing, assembly and annotation.</title>
        <authorList>
            <person name="Kushwaha B."/>
            <person name="Kumar R."/>
            <person name="Das P."/>
            <person name="Joshi C.G."/>
            <person name="Kumar D."/>
            <person name="Nagpure N.S."/>
            <person name="Pandey M."/>
            <person name="Agarwal S."/>
            <person name="Srivastava S."/>
            <person name="Singh M."/>
            <person name="Sahoo L."/>
            <person name="Jayasankar P."/>
            <person name="Meher P.K."/>
            <person name="Koringa P.G."/>
            <person name="Iquebal M.A."/>
            <person name="Das S.P."/>
            <person name="Bit A."/>
            <person name="Patnaik S."/>
            <person name="Patel N."/>
            <person name="Shah T.M."/>
            <person name="Hinsu A."/>
            <person name="Jena J.K."/>
        </authorList>
    </citation>
    <scope>NUCLEOTIDE SEQUENCE</scope>
    <source>
        <strain evidence="1">CIFAMagur01</strain>
        <tissue evidence="1">Testis</tissue>
    </source>
</reference>
<protein>
    <submittedName>
        <fullName evidence="1">Protein sprouty 2</fullName>
    </submittedName>
</protein>
<sequence>MSWEIVLIAHAHDGGSPHTTPDPRHAMSKQINLEHHETSLNTRYNSLISHKRFTH</sequence>
<organism evidence="1 2">
    <name type="scientific">Clarias magur</name>
    <name type="common">Asian catfish</name>
    <name type="synonym">Macropteronotus magur</name>
    <dbReference type="NCBI Taxonomy" id="1594786"/>
    <lineage>
        <taxon>Eukaryota</taxon>
        <taxon>Metazoa</taxon>
        <taxon>Chordata</taxon>
        <taxon>Craniata</taxon>
        <taxon>Vertebrata</taxon>
        <taxon>Euteleostomi</taxon>
        <taxon>Actinopterygii</taxon>
        <taxon>Neopterygii</taxon>
        <taxon>Teleostei</taxon>
        <taxon>Ostariophysi</taxon>
        <taxon>Siluriformes</taxon>
        <taxon>Clariidae</taxon>
        <taxon>Clarias</taxon>
    </lineage>
</organism>
<name>A0A8J4U9U6_CLAMG</name>
<dbReference type="EMBL" id="QNUK01000013">
    <property type="protein sequence ID" value="KAF5908389.1"/>
    <property type="molecule type" value="Genomic_DNA"/>
</dbReference>
<accession>A0A8J4U9U6</accession>
<dbReference type="Proteomes" id="UP000727407">
    <property type="component" value="Unassembled WGS sequence"/>
</dbReference>
<keyword evidence="2" id="KW-1185">Reference proteome</keyword>
<proteinExistence type="predicted"/>
<comment type="caution">
    <text evidence="1">The sequence shown here is derived from an EMBL/GenBank/DDBJ whole genome shotgun (WGS) entry which is preliminary data.</text>
</comment>
<evidence type="ECO:0000313" key="2">
    <source>
        <dbReference type="Proteomes" id="UP000727407"/>
    </source>
</evidence>
<dbReference type="AlphaFoldDB" id="A0A8J4U9U6"/>
<evidence type="ECO:0000313" key="1">
    <source>
        <dbReference type="EMBL" id="KAF5908389.1"/>
    </source>
</evidence>